<feature type="transmembrane region" description="Helical" evidence="13">
    <location>
        <begin position="146"/>
        <end position="164"/>
    </location>
</feature>
<sequence>MIYVCKTLSYLLIILGLLVSVAFIVLVERSVLGYIQLRKGPNKVGMMGVLQSIGDAVKLFSKEQFFPFNSNAWMYTLSPIFMFVIVLLMWMIAPSMSEYSGMEVGVVLFFCYSSFVIYGMFGGGWASNSKYAMLGAMRGVAQAVSYEVSLMLYFLVLVVMMGTLDLSSYMNLRSTLSVLIMFLPMVLIWVSLMMAETNRTPFDFAEGESELVSGFNVEYSSGGFALLFLAEYAGIIFMSYLMIWMFFGGEMHLLVVSMMGILVCFMFIWVRGSFPRLRYDKLMELAWKSYLPLSLCYFMLIYGLKVWL</sequence>
<dbReference type="GO" id="GO:0009060">
    <property type="term" value="P:aerobic respiration"/>
    <property type="evidence" value="ECO:0007669"/>
    <property type="project" value="TreeGrafter"/>
</dbReference>
<feature type="transmembrane region" description="Helical" evidence="13">
    <location>
        <begin position="253"/>
        <end position="270"/>
    </location>
</feature>
<dbReference type="Pfam" id="PF00146">
    <property type="entry name" value="NADHdh"/>
    <property type="match status" value="1"/>
</dbReference>
<dbReference type="EMBL" id="EU084034">
    <property type="protein sequence ID" value="ABS88975.1"/>
    <property type="molecule type" value="Genomic_DNA"/>
</dbReference>
<protein>
    <recommendedName>
        <fullName evidence="4 12">NADH-ubiquinone oxidoreductase chain 1</fullName>
        <ecNumber evidence="12">7.1.1.2</ecNumber>
    </recommendedName>
</protein>
<evidence type="ECO:0000256" key="1">
    <source>
        <dbReference type="ARBA" id="ARBA00003257"/>
    </source>
</evidence>
<geneLocation type="mitochondrion" evidence="14"/>
<dbReference type="CTD" id="4535"/>
<dbReference type="GO" id="GO:0003954">
    <property type="term" value="F:NADH dehydrogenase activity"/>
    <property type="evidence" value="ECO:0007669"/>
    <property type="project" value="TreeGrafter"/>
</dbReference>
<feature type="transmembrane region" description="Helical" evidence="13">
    <location>
        <begin position="104"/>
        <end position="126"/>
    </location>
</feature>
<dbReference type="InterPro" id="IPR001694">
    <property type="entry name" value="NADH_UbQ_OxRdtase_su1/FPO"/>
</dbReference>
<dbReference type="GO" id="GO:0008137">
    <property type="term" value="F:NADH dehydrogenase (ubiquinone) activity"/>
    <property type="evidence" value="ECO:0007669"/>
    <property type="project" value="UniProtKB-EC"/>
</dbReference>
<dbReference type="HAMAP" id="MF_01350">
    <property type="entry name" value="NDH1_NuoH"/>
    <property type="match status" value="1"/>
</dbReference>
<gene>
    <name evidence="14" type="primary">ND1</name>
</gene>
<evidence type="ECO:0000256" key="5">
    <source>
        <dbReference type="ARBA" id="ARBA00022448"/>
    </source>
</evidence>
<dbReference type="RefSeq" id="YP_002213624.1">
    <property type="nucleotide sequence ID" value="NC_011195.1"/>
</dbReference>
<feature type="transmembrane region" description="Helical" evidence="13">
    <location>
        <begin position="224"/>
        <end position="246"/>
    </location>
</feature>
<dbReference type="PANTHER" id="PTHR11432:SF3">
    <property type="entry name" value="NADH-UBIQUINONE OXIDOREDUCTASE CHAIN 1"/>
    <property type="match status" value="1"/>
</dbReference>
<keyword evidence="10 13" id="KW-0472">Membrane</keyword>
<evidence type="ECO:0000256" key="8">
    <source>
        <dbReference type="ARBA" id="ARBA00022989"/>
    </source>
</evidence>
<evidence type="ECO:0000256" key="4">
    <source>
        <dbReference type="ARBA" id="ARBA00021009"/>
    </source>
</evidence>
<keyword evidence="7" id="KW-0999">Mitochondrion inner membrane</keyword>
<evidence type="ECO:0000256" key="13">
    <source>
        <dbReference type="SAM" id="Phobius"/>
    </source>
</evidence>
<accession>B5KMD2</accession>
<feature type="transmembrane region" description="Helical" evidence="13">
    <location>
        <begin position="7"/>
        <end position="27"/>
    </location>
</feature>
<name>B5KMD2_BILAU</name>
<keyword evidence="6 11" id="KW-0812">Transmembrane</keyword>
<comment type="catalytic activity">
    <reaction evidence="12">
        <text>a ubiquinone + NADH + 5 H(+)(in) = a ubiquinol + NAD(+) + 4 H(+)(out)</text>
        <dbReference type="Rhea" id="RHEA:29091"/>
        <dbReference type="Rhea" id="RHEA-COMP:9565"/>
        <dbReference type="Rhea" id="RHEA-COMP:9566"/>
        <dbReference type="ChEBI" id="CHEBI:15378"/>
        <dbReference type="ChEBI" id="CHEBI:16389"/>
        <dbReference type="ChEBI" id="CHEBI:17976"/>
        <dbReference type="ChEBI" id="CHEBI:57540"/>
        <dbReference type="ChEBI" id="CHEBI:57945"/>
        <dbReference type="EC" id="7.1.1.2"/>
    </reaction>
</comment>
<keyword evidence="8 13" id="KW-1133">Transmembrane helix</keyword>
<keyword evidence="11" id="KW-0520">NAD</keyword>
<dbReference type="GO" id="GO:0005743">
    <property type="term" value="C:mitochondrial inner membrane"/>
    <property type="evidence" value="ECO:0007669"/>
    <property type="project" value="UniProtKB-SubCell"/>
</dbReference>
<keyword evidence="5" id="KW-0813">Transport</keyword>
<dbReference type="GeneID" id="6870566"/>
<evidence type="ECO:0000256" key="10">
    <source>
        <dbReference type="ARBA" id="ARBA00023136"/>
    </source>
</evidence>
<evidence type="ECO:0000313" key="14">
    <source>
        <dbReference type="EMBL" id="ABS88975.1"/>
    </source>
</evidence>
<evidence type="ECO:0000256" key="6">
    <source>
        <dbReference type="ARBA" id="ARBA00022692"/>
    </source>
</evidence>
<feature type="transmembrane region" description="Helical" evidence="13">
    <location>
        <begin position="290"/>
        <end position="307"/>
    </location>
</feature>
<keyword evidence="9 12" id="KW-0830">Ubiquinone</keyword>
<evidence type="ECO:0000256" key="7">
    <source>
        <dbReference type="ARBA" id="ARBA00022792"/>
    </source>
</evidence>
<feature type="transmembrane region" description="Helical" evidence="13">
    <location>
        <begin position="72"/>
        <end position="92"/>
    </location>
</feature>
<dbReference type="AlphaFoldDB" id="B5KMD2"/>
<evidence type="ECO:0000256" key="2">
    <source>
        <dbReference type="ARBA" id="ARBA00004448"/>
    </source>
</evidence>
<feature type="transmembrane region" description="Helical" evidence="13">
    <location>
        <begin position="176"/>
        <end position="195"/>
    </location>
</feature>
<organism evidence="14">
    <name type="scientific">Bilobella aurantiaca</name>
    <name type="common">Springtail</name>
    <dbReference type="NCBI Taxonomy" id="106915"/>
    <lineage>
        <taxon>Eukaryota</taxon>
        <taxon>Metazoa</taxon>
        <taxon>Ecdysozoa</taxon>
        <taxon>Arthropoda</taxon>
        <taxon>Hexapoda</taxon>
        <taxon>Collembola</taxon>
        <taxon>Poduromorpha</taxon>
        <taxon>Poduroidea</taxon>
        <taxon>Neanuridae</taxon>
        <taxon>Neanurinae</taxon>
        <taxon>Paleonurini</taxon>
        <taxon>Bilobella</taxon>
    </lineage>
</organism>
<dbReference type="PANTHER" id="PTHR11432">
    <property type="entry name" value="NADH DEHYDROGENASE SUBUNIT 1"/>
    <property type="match status" value="1"/>
</dbReference>
<evidence type="ECO:0000256" key="12">
    <source>
        <dbReference type="RuleBase" id="RU000473"/>
    </source>
</evidence>
<comment type="function">
    <text evidence="1">Core subunit of the mitochondrial membrane respiratory chain NADH dehydrogenase (Complex I) that is believed to belong to the minimal assembly required for catalysis. Complex I functions in the transfer of electrons from NADH to the respiratory chain. The immediate electron acceptor for the enzyme is believed to be ubiquinone.</text>
</comment>
<dbReference type="EC" id="7.1.1.2" evidence="12"/>
<dbReference type="PROSITE" id="PS00668">
    <property type="entry name" value="COMPLEX1_ND1_2"/>
    <property type="match status" value="1"/>
</dbReference>
<proteinExistence type="inferred from homology"/>
<dbReference type="PROSITE" id="PS00667">
    <property type="entry name" value="COMPLEX1_ND1_1"/>
    <property type="match status" value="1"/>
</dbReference>
<dbReference type="InterPro" id="IPR018086">
    <property type="entry name" value="NADH_UbQ_OxRdtase_su1_CS"/>
</dbReference>
<comment type="similarity">
    <text evidence="3 11">Belongs to the complex I subunit 1 family.</text>
</comment>
<evidence type="ECO:0000256" key="11">
    <source>
        <dbReference type="RuleBase" id="RU000471"/>
    </source>
</evidence>
<comment type="subcellular location">
    <subcellularLocation>
        <location evidence="2 11">Mitochondrion inner membrane</location>
        <topology evidence="2 11">Multi-pass membrane protein</topology>
    </subcellularLocation>
</comment>
<keyword evidence="12 14" id="KW-0496">Mitochondrion</keyword>
<reference evidence="14" key="1">
    <citation type="submission" date="2007-08" db="EMBL/GenBank/DDBJ databases">
        <title>Mitogenomic analysis of Collembolan species.</title>
        <authorList>
            <person name="Carapelli A."/>
            <person name="Comandi S."/>
            <person name="Nardi F."/>
            <person name="Frati F."/>
        </authorList>
    </citation>
    <scope>NUCLEOTIDE SEQUENCE</scope>
</reference>
<evidence type="ECO:0000256" key="9">
    <source>
        <dbReference type="ARBA" id="ARBA00023075"/>
    </source>
</evidence>
<evidence type="ECO:0000256" key="3">
    <source>
        <dbReference type="ARBA" id="ARBA00010535"/>
    </source>
</evidence>